<dbReference type="STRING" id="5514.A0A395RQN2"/>
<gene>
    <name evidence="2" type="ORF">FSPOR_9287</name>
</gene>
<dbReference type="AlphaFoldDB" id="A0A395RQN2"/>
<sequence>MSPLKLEEIDPDGDTLLILCNPNAPFATWNSEIDQEWTNALPQHQSDTSKTNELTILPTEAIDTEDSAQAGTERVDLRFRLCSAILKIASPVFKKSMNGAWKATEFEPGFQWTVSERGWDAEAFLILMNVLHHKTYKVPQTINLETLTKIATLVDYYDCNDAVSIWVEKWISNLSLGDPEYYSRELLLRLTVARVFRDNKAFRALTRVAIERSRGPIHTLGLPIPQQIIGY</sequence>
<protein>
    <recommendedName>
        <fullName evidence="1">BTB domain-containing protein</fullName>
    </recommendedName>
</protein>
<accession>A0A395RQN2</accession>
<proteinExistence type="predicted"/>
<dbReference type="Proteomes" id="UP000266152">
    <property type="component" value="Unassembled WGS sequence"/>
</dbReference>
<dbReference type="Pfam" id="PF00651">
    <property type="entry name" value="BTB"/>
    <property type="match status" value="1"/>
</dbReference>
<name>A0A395RQN2_FUSSP</name>
<dbReference type="InterPro" id="IPR011333">
    <property type="entry name" value="SKP1/BTB/POZ_sf"/>
</dbReference>
<dbReference type="Gene3D" id="3.30.710.10">
    <property type="entry name" value="Potassium Channel Kv1.1, Chain A"/>
    <property type="match status" value="1"/>
</dbReference>
<evidence type="ECO:0000259" key="1">
    <source>
        <dbReference type="Pfam" id="PF00651"/>
    </source>
</evidence>
<feature type="domain" description="BTB" evidence="1">
    <location>
        <begin position="77"/>
        <end position="166"/>
    </location>
</feature>
<dbReference type="InterPro" id="IPR000210">
    <property type="entry name" value="BTB/POZ_dom"/>
</dbReference>
<keyword evidence="3" id="KW-1185">Reference proteome</keyword>
<dbReference type="EMBL" id="PXOF01000148">
    <property type="protein sequence ID" value="RGP62440.1"/>
    <property type="molecule type" value="Genomic_DNA"/>
</dbReference>
<comment type="caution">
    <text evidence="2">The sequence shown here is derived from an EMBL/GenBank/DDBJ whole genome shotgun (WGS) entry which is preliminary data.</text>
</comment>
<organism evidence="2 3">
    <name type="scientific">Fusarium sporotrichioides</name>
    <dbReference type="NCBI Taxonomy" id="5514"/>
    <lineage>
        <taxon>Eukaryota</taxon>
        <taxon>Fungi</taxon>
        <taxon>Dikarya</taxon>
        <taxon>Ascomycota</taxon>
        <taxon>Pezizomycotina</taxon>
        <taxon>Sordariomycetes</taxon>
        <taxon>Hypocreomycetidae</taxon>
        <taxon>Hypocreales</taxon>
        <taxon>Nectriaceae</taxon>
        <taxon>Fusarium</taxon>
    </lineage>
</organism>
<evidence type="ECO:0000313" key="3">
    <source>
        <dbReference type="Proteomes" id="UP000266152"/>
    </source>
</evidence>
<evidence type="ECO:0000313" key="2">
    <source>
        <dbReference type="EMBL" id="RGP62440.1"/>
    </source>
</evidence>
<reference evidence="2 3" key="1">
    <citation type="journal article" date="2018" name="PLoS Pathog.">
        <title>Evolution of structural diversity of trichothecenes, a family of toxins produced by plant pathogenic and entomopathogenic fungi.</title>
        <authorList>
            <person name="Proctor R.H."/>
            <person name="McCormick S.P."/>
            <person name="Kim H.S."/>
            <person name="Cardoza R.E."/>
            <person name="Stanley A.M."/>
            <person name="Lindo L."/>
            <person name="Kelly A."/>
            <person name="Brown D.W."/>
            <person name="Lee T."/>
            <person name="Vaughan M.M."/>
            <person name="Alexander N.J."/>
            <person name="Busman M."/>
            <person name="Gutierrez S."/>
        </authorList>
    </citation>
    <scope>NUCLEOTIDE SEQUENCE [LARGE SCALE GENOMIC DNA]</scope>
    <source>
        <strain evidence="2 3">NRRL 3299</strain>
    </source>
</reference>